<reference evidence="2 3" key="1">
    <citation type="submission" date="2017-06" db="EMBL/GenBank/DDBJ databases">
        <authorList>
            <consortium name="Pathogen Informatics"/>
        </authorList>
    </citation>
    <scope>NUCLEOTIDE SEQUENCE [LARGE SCALE GENOMIC DNA]</scope>
    <source>
        <strain evidence="2 3">NCTC10570</strain>
    </source>
</reference>
<dbReference type="GeneID" id="78507163"/>
<feature type="transmembrane region" description="Helical" evidence="1">
    <location>
        <begin position="390"/>
        <end position="412"/>
    </location>
</feature>
<feature type="transmembrane region" description="Helical" evidence="1">
    <location>
        <begin position="7"/>
        <end position="24"/>
    </location>
</feature>
<keyword evidence="3" id="KW-1185">Reference proteome</keyword>
<dbReference type="RefSeq" id="WP_027890512.1">
    <property type="nucleotide sequence ID" value="NZ_LT906446.1"/>
</dbReference>
<evidence type="ECO:0000313" key="2">
    <source>
        <dbReference type="EMBL" id="SNU99654.1"/>
    </source>
</evidence>
<dbReference type="PANTHER" id="PTHR38442">
    <property type="entry name" value="INNER MEMBRANE PROTEIN-RELATED"/>
    <property type="match status" value="1"/>
</dbReference>
<evidence type="ECO:0000313" key="3">
    <source>
        <dbReference type="Proteomes" id="UP000215383"/>
    </source>
</evidence>
<dbReference type="InterPro" id="IPR007383">
    <property type="entry name" value="DUF445"/>
</dbReference>
<feature type="transmembrane region" description="Helical" evidence="1">
    <location>
        <begin position="36"/>
        <end position="54"/>
    </location>
</feature>
<dbReference type="EMBL" id="LT906446">
    <property type="protein sequence ID" value="SNU99654.1"/>
    <property type="molecule type" value="Genomic_DNA"/>
</dbReference>
<proteinExistence type="predicted"/>
<keyword evidence="1" id="KW-1133">Transmembrane helix</keyword>
<evidence type="ECO:0000256" key="1">
    <source>
        <dbReference type="SAM" id="Phobius"/>
    </source>
</evidence>
<dbReference type="Proteomes" id="UP000215383">
    <property type="component" value="Chromosome 1"/>
</dbReference>
<organism evidence="2 3">
    <name type="scientific">Megamonas hypermegale</name>
    <dbReference type="NCBI Taxonomy" id="158847"/>
    <lineage>
        <taxon>Bacteria</taxon>
        <taxon>Bacillati</taxon>
        <taxon>Bacillota</taxon>
        <taxon>Negativicutes</taxon>
        <taxon>Selenomonadales</taxon>
        <taxon>Selenomonadaceae</taxon>
        <taxon>Megamonas</taxon>
    </lineage>
</organism>
<protein>
    <submittedName>
        <fullName evidence="2">Predicted membrane protein</fullName>
    </submittedName>
</protein>
<keyword evidence="1" id="KW-0472">Membrane</keyword>
<dbReference type="Pfam" id="PF04286">
    <property type="entry name" value="DUF445"/>
    <property type="match status" value="1"/>
</dbReference>
<dbReference type="PANTHER" id="PTHR38442:SF1">
    <property type="entry name" value="INNER MEMBRANE PROTEIN"/>
    <property type="match status" value="1"/>
</dbReference>
<accession>A0A239TS14</accession>
<dbReference type="AlphaFoldDB" id="A0A239TS14"/>
<name>A0A239TS14_9FIRM</name>
<sequence length="418" mass="48028">MSRKTQATLVLCLMAIGFISTYSLDSFWGNLINHGFLAAVIGGLADWFAVTALFRKPLGFISYRTEILPRNRERIMDEIVIFIGKDLLNPQYIISNLKNYDMAIMVVEYANKLGGRGKLKFAIRELILQVISTLDTPKIAKSLAVALKSRRKNFNMARFLVQFLCDFLNTPAGDKLLDSLIKLVRTVAPDLIKSEFVTDLIERNVDIIRKEYTKDKSMRELMFDMINLSSDNLTNKLMNLVNDYSDKLLDYDSAERSRLKTLLSNKIELLGKRDGYKLKVAQLEHYFFVKKFDFTDNLTVLIDNFCKNEQNKNDLLAKVDTFIDNAIDDLAQDKAKQQRLNEWFMQKLSDFIQNNSQWVLDYLKGELMKYSQDEFVELVEKRVGDDLQMIRINGSIVGAIAGMGLYVLSFVVERLCGI</sequence>
<dbReference type="GO" id="GO:0005886">
    <property type="term" value="C:plasma membrane"/>
    <property type="evidence" value="ECO:0007669"/>
    <property type="project" value="TreeGrafter"/>
</dbReference>
<dbReference type="eggNOG" id="COG2733">
    <property type="taxonomic scope" value="Bacteria"/>
</dbReference>
<keyword evidence="1" id="KW-0812">Transmembrane</keyword>
<gene>
    <name evidence="2" type="ORF">SAMEA4364220_01157</name>
</gene>